<name>A0A0F9TUA4_9ZZZZ</name>
<protein>
    <submittedName>
        <fullName evidence="1">Uncharacterized protein</fullName>
    </submittedName>
</protein>
<reference evidence="1" key="1">
    <citation type="journal article" date="2015" name="Nature">
        <title>Complex archaea that bridge the gap between prokaryotes and eukaryotes.</title>
        <authorList>
            <person name="Spang A."/>
            <person name="Saw J.H."/>
            <person name="Jorgensen S.L."/>
            <person name="Zaremba-Niedzwiedzka K."/>
            <person name="Martijn J."/>
            <person name="Lind A.E."/>
            <person name="van Eijk R."/>
            <person name="Schleper C."/>
            <person name="Guy L."/>
            <person name="Ettema T.J."/>
        </authorList>
    </citation>
    <scope>NUCLEOTIDE SEQUENCE</scope>
</reference>
<accession>A0A0F9TUA4</accession>
<comment type="caution">
    <text evidence="1">The sequence shown here is derived from an EMBL/GenBank/DDBJ whole genome shotgun (WGS) entry which is preliminary data.</text>
</comment>
<dbReference type="AlphaFoldDB" id="A0A0F9TUA4"/>
<dbReference type="EMBL" id="LAZR01000261">
    <property type="protein sequence ID" value="KKN78547.1"/>
    <property type="molecule type" value="Genomic_DNA"/>
</dbReference>
<gene>
    <name evidence="1" type="ORF">LCGC14_0349410</name>
</gene>
<organism evidence="1">
    <name type="scientific">marine sediment metagenome</name>
    <dbReference type="NCBI Taxonomy" id="412755"/>
    <lineage>
        <taxon>unclassified sequences</taxon>
        <taxon>metagenomes</taxon>
        <taxon>ecological metagenomes</taxon>
    </lineage>
</organism>
<proteinExistence type="predicted"/>
<sequence>MRLGGLVVLLFSVSAFASPVTLPHDEYMPADIYGQRQDKPEQILFQIEQYRLMFASEQRPGPTSSVPETGSVLFVQGRSLLPGNPVVRAEVRFIPQGSTLRPARLDGRSQTLMLVYPESMLPVLLRQLETPGAEYVQARFYGNGLIWGDIHSAPSSPKP</sequence>
<evidence type="ECO:0000313" key="1">
    <source>
        <dbReference type="EMBL" id="KKN78547.1"/>
    </source>
</evidence>